<evidence type="ECO:0000256" key="3">
    <source>
        <dbReference type="ARBA" id="ARBA00022927"/>
    </source>
</evidence>
<organism evidence="7 8">
    <name type="scientific">Nepenthes gracilis</name>
    <name type="common">Slender pitcher plant</name>
    <dbReference type="NCBI Taxonomy" id="150966"/>
    <lineage>
        <taxon>Eukaryota</taxon>
        <taxon>Viridiplantae</taxon>
        <taxon>Streptophyta</taxon>
        <taxon>Embryophyta</taxon>
        <taxon>Tracheophyta</taxon>
        <taxon>Spermatophyta</taxon>
        <taxon>Magnoliopsida</taxon>
        <taxon>eudicotyledons</taxon>
        <taxon>Gunneridae</taxon>
        <taxon>Pentapetalae</taxon>
        <taxon>Caryophyllales</taxon>
        <taxon>Nepenthaceae</taxon>
        <taxon>Nepenthes</taxon>
    </lineage>
</organism>
<dbReference type="GO" id="GO:0005886">
    <property type="term" value="C:plasma membrane"/>
    <property type="evidence" value="ECO:0007669"/>
    <property type="project" value="UniProtKB-SubCell"/>
</dbReference>
<evidence type="ECO:0000313" key="7">
    <source>
        <dbReference type="EMBL" id="GMH05888.1"/>
    </source>
</evidence>
<feature type="domain" description="CRAL-TRIO" evidence="6">
    <location>
        <begin position="143"/>
        <end position="318"/>
    </location>
</feature>
<name>A0AAD3S7L0_NEPGR</name>
<dbReference type="InterPro" id="IPR001251">
    <property type="entry name" value="CRAL-TRIO_dom"/>
</dbReference>
<dbReference type="EMBL" id="BSYO01000006">
    <property type="protein sequence ID" value="GMH05888.1"/>
    <property type="molecule type" value="Genomic_DNA"/>
</dbReference>
<evidence type="ECO:0000256" key="4">
    <source>
        <dbReference type="ARBA" id="ARBA00023034"/>
    </source>
</evidence>
<dbReference type="Proteomes" id="UP001279734">
    <property type="component" value="Unassembled WGS sequence"/>
</dbReference>
<dbReference type="AlphaFoldDB" id="A0AAD3S7L0"/>
<protein>
    <recommendedName>
        <fullName evidence="6">CRAL-TRIO domain-containing protein</fullName>
    </recommendedName>
</protein>
<evidence type="ECO:0000256" key="1">
    <source>
        <dbReference type="ARBA" id="ARBA00004202"/>
    </source>
</evidence>
<dbReference type="Gene3D" id="1.10.8.20">
    <property type="entry name" value="N-terminal domain of phosphatidylinositol transfer protein sec14p"/>
    <property type="match status" value="1"/>
</dbReference>
<reference evidence="7" key="1">
    <citation type="submission" date="2023-05" db="EMBL/GenBank/DDBJ databases">
        <title>Nepenthes gracilis genome sequencing.</title>
        <authorList>
            <person name="Fukushima K."/>
        </authorList>
    </citation>
    <scope>NUCLEOTIDE SEQUENCE</scope>
    <source>
        <strain evidence="7">SING2019-196</strain>
    </source>
</reference>
<evidence type="ECO:0000313" key="8">
    <source>
        <dbReference type="Proteomes" id="UP001279734"/>
    </source>
</evidence>
<dbReference type="SUPFAM" id="SSF52087">
    <property type="entry name" value="CRAL/TRIO domain"/>
    <property type="match status" value="1"/>
</dbReference>
<dbReference type="SMART" id="SM01100">
    <property type="entry name" value="CRAL_TRIO_N"/>
    <property type="match status" value="1"/>
</dbReference>
<dbReference type="InterPro" id="IPR051026">
    <property type="entry name" value="PI/PC_transfer"/>
</dbReference>
<dbReference type="InterPro" id="IPR036865">
    <property type="entry name" value="CRAL-TRIO_dom_sf"/>
</dbReference>
<dbReference type="PANTHER" id="PTHR45657">
    <property type="entry name" value="CRAL-TRIO DOMAIN-CONTAINING PROTEIN YKL091C-RELATED"/>
    <property type="match status" value="1"/>
</dbReference>
<keyword evidence="8" id="KW-1185">Reference proteome</keyword>
<gene>
    <name evidence="7" type="ORF">Nepgr_007728</name>
</gene>
<evidence type="ECO:0000256" key="5">
    <source>
        <dbReference type="ARBA" id="ARBA00038020"/>
    </source>
</evidence>
<sequence>MSGLDGVVILDENRDRRSDFENSDNERQCSKIGVLKKKAINASNKFTHSLKRRGKRRIDYRFPSVSIEDVRDAKEESVVLELRQKLLNKDLLPTMHDDYRTLLRFLKARDFNVEKTIQMWEEMLNWRKEFGTDTILEVFRFGELEEVLQYYPQGYHGVDKEGRPVYIERLGKAHPSKLMRVTTIDRYLNYHVQEFERALHEKFPACSIAAKKRICSTTTILDVQGLGMKNFTKTASNLLAAVTKIDNSYYPETLHRMYIVNAGPGFKRMLWPAAQRFLDAKTIAKIQVLDPKSLLKLLEVIDSSELPDFLGGSCTCSAAGGCLKSMKGPWNDPEIMKLVHNAEATLVRHITRVSNDQKLDSYIQILPLKGRSSYTPRVESASDVDDLCSPIEQSILKFSSLAPVHEEVKASDSSPYYSCNDHFSPIDKAIECVQGIQNYQDSSLAINETRNSSAEGFPNPEGTSFIHSLCNFFTGKLEKRKIQHLAKILISFIVRIIGSITAVPSEFWPMRSNINSSDLVDSVENHIPTAEVDSRDDHIFPCLQHLQRIEALYEELSNKPAAIPPEKERMLQESLDRIKCVECDLDKTKRVLHTTVLKQLEISEVLENLDQSKCHRRRLFCS</sequence>
<keyword evidence="3" id="KW-0653">Protein transport</keyword>
<dbReference type="Gene3D" id="3.40.525.10">
    <property type="entry name" value="CRAL-TRIO lipid binding domain"/>
    <property type="match status" value="1"/>
</dbReference>
<dbReference type="InterPro" id="IPR036273">
    <property type="entry name" value="CRAL/TRIO_N_dom_sf"/>
</dbReference>
<dbReference type="CDD" id="cd00170">
    <property type="entry name" value="SEC14"/>
    <property type="match status" value="1"/>
</dbReference>
<evidence type="ECO:0000256" key="2">
    <source>
        <dbReference type="ARBA" id="ARBA00004395"/>
    </source>
</evidence>
<keyword evidence="3" id="KW-0813">Transport</keyword>
<dbReference type="PANTHER" id="PTHR45657:SF8">
    <property type="entry name" value="PHOSPHATIDYLINOSITOL_PHOSPHATIDYLCHOLINE TRANSFER PROTEIN SFH13"/>
    <property type="match status" value="1"/>
</dbReference>
<dbReference type="GO" id="GO:0000139">
    <property type="term" value="C:Golgi membrane"/>
    <property type="evidence" value="ECO:0007669"/>
    <property type="project" value="UniProtKB-SubCell"/>
</dbReference>
<dbReference type="PROSITE" id="PS50191">
    <property type="entry name" value="CRAL_TRIO"/>
    <property type="match status" value="1"/>
</dbReference>
<dbReference type="Pfam" id="PF03765">
    <property type="entry name" value="CRAL_TRIO_N"/>
    <property type="match status" value="1"/>
</dbReference>
<dbReference type="InterPro" id="IPR011074">
    <property type="entry name" value="CRAL/TRIO_N_dom"/>
</dbReference>
<comment type="caution">
    <text evidence="7">The sequence shown here is derived from an EMBL/GenBank/DDBJ whole genome shotgun (WGS) entry which is preliminary data.</text>
</comment>
<comment type="subcellular location">
    <subcellularLocation>
        <location evidence="1">Cell membrane</location>
        <topology evidence="1">Peripheral membrane protein</topology>
    </subcellularLocation>
    <subcellularLocation>
        <location evidence="2">Golgi apparatus membrane</location>
        <topology evidence="2">Peripheral membrane protein</topology>
    </subcellularLocation>
</comment>
<proteinExistence type="inferred from homology"/>
<dbReference type="SUPFAM" id="SSF46938">
    <property type="entry name" value="CRAL/TRIO N-terminal domain"/>
    <property type="match status" value="1"/>
</dbReference>
<dbReference type="Pfam" id="PF00650">
    <property type="entry name" value="CRAL_TRIO"/>
    <property type="match status" value="1"/>
</dbReference>
<evidence type="ECO:0000259" key="6">
    <source>
        <dbReference type="PROSITE" id="PS50191"/>
    </source>
</evidence>
<accession>A0AAD3S7L0</accession>
<comment type="similarity">
    <text evidence="5">Belongs to the SFH family.</text>
</comment>
<keyword evidence="4" id="KW-0333">Golgi apparatus</keyword>
<dbReference type="SMART" id="SM00516">
    <property type="entry name" value="SEC14"/>
    <property type="match status" value="1"/>
</dbReference>
<dbReference type="GO" id="GO:0015031">
    <property type="term" value="P:protein transport"/>
    <property type="evidence" value="ECO:0007669"/>
    <property type="project" value="UniProtKB-KW"/>
</dbReference>